<dbReference type="RefSeq" id="WP_075742608.1">
    <property type="nucleotide sequence ID" value="NZ_CP016076.1"/>
</dbReference>
<dbReference type="KEGG" id="acad:UA74_26005"/>
<organism evidence="4 5">
    <name type="scientific">Actinoalloteichus fjordicus</name>
    <dbReference type="NCBI Taxonomy" id="1612552"/>
    <lineage>
        <taxon>Bacteria</taxon>
        <taxon>Bacillati</taxon>
        <taxon>Actinomycetota</taxon>
        <taxon>Actinomycetes</taxon>
        <taxon>Pseudonocardiales</taxon>
        <taxon>Pseudonocardiaceae</taxon>
        <taxon>Actinoalloteichus</taxon>
    </lineage>
</organism>
<keyword evidence="5" id="KW-1185">Reference proteome</keyword>
<evidence type="ECO:0000259" key="3">
    <source>
        <dbReference type="Pfam" id="PF07995"/>
    </source>
</evidence>
<protein>
    <submittedName>
        <fullName evidence="4">Glucose/sorbosone dehydrogenase</fullName>
    </submittedName>
</protein>
<evidence type="ECO:0000256" key="1">
    <source>
        <dbReference type="SAM" id="MobiDB-lite"/>
    </source>
</evidence>
<evidence type="ECO:0000313" key="4">
    <source>
        <dbReference type="EMBL" id="APU17206.1"/>
    </source>
</evidence>
<feature type="region of interest" description="Disordered" evidence="1">
    <location>
        <begin position="40"/>
        <end position="84"/>
    </location>
</feature>
<evidence type="ECO:0000256" key="2">
    <source>
        <dbReference type="SAM" id="SignalP"/>
    </source>
</evidence>
<dbReference type="InterPro" id="IPR011042">
    <property type="entry name" value="6-blade_b-propeller_TolB-like"/>
</dbReference>
<reference evidence="5" key="1">
    <citation type="submission" date="2016-06" db="EMBL/GenBank/DDBJ databases">
        <title>Complete genome sequence of Actinoalloteichus fjordicus DSM 46855 (=ADI127-17), type strain of the new species Actinoalloteichus fjordicus.</title>
        <authorList>
            <person name="Ruckert C."/>
            <person name="Nouioui I."/>
            <person name="Willmese J."/>
            <person name="van Wezel G."/>
            <person name="Klenk H.-P."/>
            <person name="Kalinowski J."/>
            <person name="Zotchev S.B."/>
        </authorList>
    </citation>
    <scope>NUCLEOTIDE SEQUENCE [LARGE SCALE GENOMIC DNA]</scope>
    <source>
        <strain evidence="5">ADI127-7</strain>
    </source>
</reference>
<dbReference type="PROSITE" id="PS51257">
    <property type="entry name" value="PROKAR_LIPOPROTEIN"/>
    <property type="match status" value="1"/>
</dbReference>
<dbReference type="SUPFAM" id="SSF63829">
    <property type="entry name" value="Calcium-dependent phosphotriesterase"/>
    <property type="match status" value="1"/>
</dbReference>
<sequence length="400" mass="41653">MPSSPNRGLRRRRAALAGFVALGLVAAGCADFSEQERLTRADWDVAPPPMAAPDNAPRFPDEGGNSGEPGRETSATPVPPPEGCTDYDPAVVVTCLDPVSAVAVLPDGEQALVAERTTGRILRVRWGLDPADKDSPEVFATIDVDAGEGGGGLLGLALSPYYAEDSLVYAYLSTPEDNRVVRIAAGDEPKPVLTGLPRDPTGALTNDVRGALLLATGTAGDPAAAADPNSQAGKVLRIDETGAPAPDNPDPTTTVISSGLTAPAGLCQAVDGSSIWVTDRGEERDLLYLVEPGAPLGEASWNWPERPGVAGCAAYSDMVMVFLSDQEAIANLELSPDLTFTSPPQYSEEGTFGRFSGAAPGMDDYVWVGTENKNGGDPTSSDDRVVLIDRFMTGSGNGRD</sequence>
<dbReference type="PANTHER" id="PTHR19328">
    <property type="entry name" value="HEDGEHOG-INTERACTING PROTEIN"/>
    <property type="match status" value="1"/>
</dbReference>
<keyword evidence="2" id="KW-0732">Signal</keyword>
<accession>A0AAC9LGE3</accession>
<proteinExistence type="predicted"/>
<feature type="domain" description="Glucose/Sorbosone dehydrogenase" evidence="3">
    <location>
        <begin position="101"/>
        <end position="297"/>
    </location>
</feature>
<dbReference type="PANTHER" id="PTHR19328:SF13">
    <property type="entry name" value="HIPL1 PROTEIN"/>
    <property type="match status" value="1"/>
</dbReference>
<evidence type="ECO:0000313" key="5">
    <source>
        <dbReference type="Proteomes" id="UP000185511"/>
    </source>
</evidence>
<dbReference type="Gene3D" id="2.120.10.30">
    <property type="entry name" value="TolB, C-terminal domain"/>
    <property type="match status" value="1"/>
</dbReference>
<dbReference type="AlphaFoldDB" id="A0AAC9LGE3"/>
<dbReference type="EMBL" id="CP016076">
    <property type="protein sequence ID" value="APU17206.1"/>
    <property type="molecule type" value="Genomic_DNA"/>
</dbReference>
<dbReference type="Proteomes" id="UP000185511">
    <property type="component" value="Chromosome"/>
</dbReference>
<dbReference type="InterPro" id="IPR012938">
    <property type="entry name" value="Glc/Sorbosone_DH"/>
</dbReference>
<name>A0AAC9LGE3_9PSEU</name>
<feature type="chain" id="PRO_5042119132" evidence="2">
    <location>
        <begin position="27"/>
        <end position="400"/>
    </location>
</feature>
<gene>
    <name evidence="4" type="ORF">UA74_26005</name>
</gene>
<dbReference type="Pfam" id="PF07995">
    <property type="entry name" value="GSDH"/>
    <property type="match status" value="1"/>
</dbReference>
<feature type="signal peptide" evidence="2">
    <location>
        <begin position="1"/>
        <end position="26"/>
    </location>
</feature>